<sequence length="468" mass="52048">MMMSCTKNMQMRRFSCLANSMSSSMGLSVPASQSHQSLSCIGHLSALSQWRPASPSTAVTTFASARMPWQPHNLVGRSLSTSVPLRRSPCDVHGRSSKTGRIRPAVGDQAGSRSTKDEDTEKLRIQQFIANLPSSQRGGDRAEKEVKWKGEGEAAKTFELPCASGISRLSVRCSSEDVRQDITRFMQFVFGTDCQNGDHFCLNDIEIQLDTIDQEWVKRIRKMRSFGNFAKLEEMEFSSCNIGSKATERTLSERQIPFSLHKNANNQYDLSLPGSKADLLNKVSLVLSKDPEVLPTKLSIRCSNEIANHRTVTSPLHLKEVVYGAAWSQVASLELLFDRIAGRHARFSHCLWKLPRGPAMRMIPSGESGMKCIVLLSEDLEAIKDKLRSRGYEFHRHPNFIAVMLHGLEIRFSSNAQLESFFDESSWELSVDASLPKSGSPITCTGAITMGAYKASSGGWMWKKIFGA</sequence>
<gene>
    <name evidence="2" type="ORF">HPHI1048_LOCUS7164</name>
</gene>
<dbReference type="AlphaFoldDB" id="A0A7S0E904"/>
<proteinExistence type="predicted"/>
<name>A0A7S0E904_9CRYP</name>
<organism evidence="2">
    <name type="scientific">Hanusia phi</name>
    <dbReference type="NCBI Taxonomy" id="3032"/>
    <lineage>
        <taxon>Eukaryota</taxon>
        <taxon>Cryptophyceae</taxon>
        <taxon>Pyrenomonadales</taxon>
        <taxon>Geminigeraceae</taxon>
        <taxon>Hanusia</taxon>
    </lineage>
</organism>
<accession>A0A7S0E904</accession>
<feature type="region of interest" description="Disordered" evidence="1">
    <location>
        <begin position="85"/>
        <end position="120"/>
    </location>
</feature>
<evidence type="ECO:0000313" key="2">
    <source>
        <dbReference type="EMBL" id="CAD8477981.1"/>
    </source>
</evidence>
<evidence type="ECO:0000256" key="1">
    <source>
        <dbReference type="SAM" id="MobiDB-lite"/>
    </source>
</evidence>
<reference evidence="2" key="1">
    <citation type="submission" date="2021-01" db="EMBL/GenBank/DDBJ databases">
        <authorList>
            <person name="Corre E."/>
            <person name="Pelletier E."/>
            <person name="Niang G."/>
            <person name="Scheremetjew M."/>
            <person name="Finn R."/>
            <person name="Kale V."/>
            <person name="Holt S."/>
            <person name="Cochrane G."/>
            <person name="Meng A."/>
            <person name="Brown T."/>
            <person name="Cohen L."/>
        </authorList>
    </citation>
    <scope>NUCLEOTIDE SEQUENCE</scope>
    <source>
        <strain evidence="2">CCMP325</strain>
    </source>
</reference>
<protein>
    <submittedName>
        <fullName evidence="2">Uncharacterized protein</fullName>
    </submittedName>
</protein>
<dbReference type="EMBL" id="HBEO01010231">
    <property type="protein sequence ID" value="CAD8477981.1"/>
    <property type="molecule type" value="Transcribed_RNA"/>
</dbReference>